<keyword evidence="4 12" id="KW-0808">Transferase</keyword>
<gene>
    <name evidence="12" type="ORF">JBK99_13170</name>
</gene>
<dbReference type="Pfam" id="PF22640">
    <property type="entry name" value="ManC_GMP_beta-helix"/>
    <property type="match status" value="1"/>
</dbReference>
<reference evidence="12" key="1">
    <citation type="journal article" date="2018" name="Genome Biol.">
        <title>SKESA: strategic k-mer extension for scrupulous assemblies.</title>
        <authorList>
            <person name="Souvorov A."/>
            <person name="Agarwala R."/>
            <person name="Lipman D.J."/>
        </authorList>
    </citation>
    <scope>NUCLEOTIDE SEQUENCE</scope>
    <source>
        <strain evidence="12">CL18-200174</strain>
    </source>
</reference>
<feature type="domain" description="Nucleotidyl transferase" evidence="10">
    <location>
        <begin position="10"/>
        <end position="290"/>
    </location>
</feature>
<feature type="domain" description="MannoseP isomerase/GMP-like beta-helix" evidence="11">
    <location>
        <begin position="299"/>
        <end position="351"/>
    </location>
</feature>
<dbReference type="PANTHER" id="PTHR46390:SF1">
    <property type="entry name" value="MANNOSE-1-PHOSPHATE GUANYLYLTRANSFERASE"/>
    <property type="match status" value="1"/>
</dbReference>
<keyword evidence="6" id="KW-0547">Nucleotide-binding</keyword>
<dbReference type="InterPro" id="IPR006375">
    <property type="entry name" value="Man1P_GuaTrfase/Man6P_Isoase"/>
</dbReference>
<keyword evidence="12" id="KW-0413">Isomerase</keyword>
<dbReference type="CDD" id="cd02509">
    <property type="entry name" value="GDP-M1P_Guanylyltransferase"/>
    <property type="match status" value="1"/>
</dbReference>
<dbReference type="FunFam" id="3.90.550.10:FF:000046">
    <property type="entry name" value="Mannose-1-phosphate guanylyltransferase (GDP)"/>
    <property type="match status" value="1"/>
</dbReference>
<sequence>MGEKQNLIVPVVLAGGRGVRLWPLSHENHPKQLLRLIDNYTLLQNTINLVKIIPNSSLPVIVANDNHRFIIAEQMREIQSDVVLLLEAQSKNTAFAVALAAFFSKTKEKNPLMLVLPADLYIPSTQQFAAMIANAVETANKEKLIVFGVQPILADTNYGYIKRGAQIAGCSAFEVDCFIEKPDLKSAQSFIHEGGYYWNSGLFLFQAATFLDQLEKYAPKVYRSAQETINKMFIERDFIRFDESSSAQCPNISIDTAVFEKTNRAVVFPFMGEWQDLGDWHSLYAMGKKDGQGNVVSKHVVTFDTSNSYLYSSKKLLVTSGMQDCLVVATDDAILVSRLDEKQDIKEIVGYLEKMQVLLKDSDG</sequence>
<dbReference type="InterPro" id="IPR054566">
    <property type="entry name" value="ManC/GMP-like_b-helix"/>
</dbReference>
<evidence type="ECO:0000256" key="8">
    <source>
        <dbReference type="ARBA" id="ARBA00047343"/>
    </source>
</evidence>
<evidence type="ECO:0000256" key="5">
    <source>
        <dbReference type="ARBA" id="ARBA00022695"/>
    </source>
</evidence>
<evidence type="ECO:0000256" key="1">
    <source>
        <dbReference type="ARBA" id="ARBA00004823"/>
    </source>
</evidence>
<dbReference type="InterPro" id="IPR005835">
    <property type="entry name" value="NTP_transferase_dom"/>
</dbReference>
<evidence type="ECO:0000259" key="10">
    <source>
        <dbReference type="Pfam" id="PF00483"/>
    </source>
</evidence>
<dbReference type="InterPro" id="IPR029044">
    <property type="entry name" value="Nucleotide-diphossugar_trans"/>
</dbReference>
<organism evidence="12 13">
    <name type="scientific">Legionella pneumophila</name>
    <dbReference type="NCBI Taxonomy" id="446"/>
    <lineage>
        <taxon>Bacteria</taxon>
        <taxon>Pseudomonadati</taxon>
        <taxon>Pseudomonadota</taxon>
        <taxon>Gammaproteobacteria</taxon>
        <taxon>Legionellales</taxon>
        <taxon>Legionellaceae</taxon>
        <taxon>Legionella</taxon>
    </lineage>
</organism>
<evidence type="ECO:0000256" key="6">
    <source>
        <dbReference type="ARBA" id="ARBA00022741"/>
    </source>
</evidence>
<keyword evidence="7" id="KW-0342">GTP-binding</keyword>
<proteinExistence type="inferred from homology"/>
<dbReference type="SUPFAM" id="SSF159283">
    <property type="entry name" value="Guanosine diphospho-D-mannose pyrophosphorylase/mannose-6-phosphate isomerase linker domain"/>
    <property type="match status" value="1"/>
</dbReference>
<evidence type="ECO:0000256" key="4">
    <source>
        <dbReference type="ARBA" id="ARBA00022679"/>
    </source>
</evidence>
<dbReference type="Proteomes" id="UP000863577">
    <property type="component" value="Unassembled WGS sequence"/>
</dbReference>
<dbReference type="InterPro" id="IPR051161">
    <property type="entry name" value="Mannose-6P_isomerase_type2"/>
</dbReference>
<comment type="similarity">
    <text evidence="2 9">Belongs to the mannose-6-phosphate isomerase type 2 family.</text>
</comment>
<dbReference type="InterPro" id="IPR049577">
    <property type="entry name" value="GMPP_N"/>
</dbReference>
<dbReference type="GO" id="GO:0000271">
    <property type="term" value="P:polysaccharide biosynthetic process"/>
    <property type="evidence" value="ECO:0007669"/>
    <property type="project" value="InterPro"/>
</dbReference>
<comment type="caution">
    <text evidence="12">The sequence shown here is derived from an EMBL/GenBank/DDBJ whole genome shotgun (WGS) entry which is preliminary data.</text>
</comment>
<dbReference type="PANTHER" id="PTHR46390">
    <property type="entry name" value="MANNOSE-1-PHOSPHATE GUANYLYLTRANSFERASE"/>
    <property type="match status" value="1"/>
</dbReference>
<dbReference type="RefSeq" id="WP_129914945.1">
    <property type="nucleotide sequence ID" value="NZ_RBGD01000015.1"/>
</dbReference>
<evidence type="ECO:0000256" key="9">
    <source>
        <dbReference type="RuleBase" id="RU004190"/>
    </source>
</evidence>
<evidence type="ECO:0000256" key="7">
    <source>
        <dbReference type="ARBA" id="ARBA00023134"/>
    </source>
</evidence>
<dbReference type="GO" id="GO:0016853">
    <property type="term" value="F:isomerase activity"/>
    <property type="evidence" value="ECO:0007669"/>
    <property type="project" value="UniProtKB-KW"/>
</dbReference>
<accession>A0AAN5TBH9</accession>
<dbReference type="GO" id="GO:0009298">
    <property type="term" value="P:GDP-mannose biosynthetic process"/>
    <property type="evidence" value="ECO:0007669"/>
    <property type="project" value="TreeGrafter"/>
</dbReference>
<evidence type="ECO:0000313" key="13">
    <source>
        <dbReference type="Proteomes" id="UP000863577"/>
    </source>
</evidence>
<comment type="pathway">
    <text evidence="1">Nucleotide-sugar biosynthesis; GDP-alpha-D-mannose biosynthesis; GDP-alpha-D-mannose from alpha-D-mannose 1-phosphate (GTP route): step 1/1.</text>
</comment>
<dbReference type="GO" id="GO:0004475">
    <property type="term" value="F:mannose-1-phosphate guanylyltransferase (GTP) activity"/>
    <property type="evidence" value="ECO:0007669"/>
    <property type="project" value="UniProtKB-EC"/>
</dbReference>
<dbReference type="AlphaFoldDB" id="A0AAN5TBH9"/>
<dbReference type="EC" id="2.7.7.13" evidence="3"/>
<dbReference type="EMBL" id="DACWOD010000011">
    <property type="protein sequence ID" value="HAU2397273.1"/>
    <property type="molecule type" value="Genomic_DNA"/>
</dbReference>
<dbReference type="Gene3D" id="3.90.550.10">
    <property type="entry name" value="Spore Coat Polysaccharide Biosynthesis Protein SpsA, Chain A"/>
    <property type="match status" value="1"/>
</dbReference>
<evidence type="ECO:0000259" key="11">
    <source>
        <dbReference type="Pfam" id="PF22640"/>
    </source>
</evidence>
<protein>
    <recommendedName>
        <fullName evidence="3">mannose-1-phosphate guanylyltransferase</fullName>
        <ecNumber evidence="3">2.7.7.13</ecNumber>
    </recommendedName>
</protein>
<dbReference type="SUPFAM" id="SSF53448">
    <property type="entry name" value="Nucleotide-diphospho-sugar transferases"/>
    <property type="match status" value="1"/>
</dbReference>
<dbReference type="GO" id="GO:0005525">
    <property type="term" value="F:GTP binding"/>
    <property type="evidence" value="ECO:0007669"/>
    <property type="project" value="UniProtKB-KW"/>
</dbReference>
<keyword evidence="5 12" id="KW-0548">Nucleotidyltransferase</keyword>
<name>A0AAN5TBH9_LEGPN</name>
<dbReference type="NCBIfam" id="TIGR01479">
    <property type="entry name" value="GMP_PMI"/>
    <property type="match status" value="1"/>
</dbReference>
<dbReference type="Pfam" id="PF00483">
    <property type="entry name" value="NTP_transferase"/>
    <property type="match status" value="1"/>
</dbReference>
<evidence type="ECO:0000256" key="3">
    <source>
        <dbReference type="ARBA" id="ARBA00012387"/>
    </source>
</evidence>
<comment type="catalytic activity">
    <reaction evidence="8">
        <text>alpha-D-mannose 1-phosphate + GTP + H(+) = GDP-alpha-D-mannose + diphosphate</text>
        <dbReference type="Rhea" id="RHEA:15229"/>
        <dbReference type="ChEBI" id="CHEBI:15378"/>
        <dbReference type="ChEBI" id="CHEBI:33019"/>
        <dbReference type="ChEBI" id="CHEBI:37565"/>
        <dbReference type="ChEBI" id="CHEBI:57527"/>
        <dbReference type="ChEBI" id="CHEBI:58409"/>
        <dbReference type="EC" id="2.7.7.13"/>
    </reaction>
</comment>
<reference evidence="12" key="2">
    <citation type="submission" date="2019-09" db="EMBL/GenBank/DDBJ databases">
        <authorList>
            <consortium name="NCBI Pathogen Detection Project"/>
        </authorList>
    </citation>
    <scope>NUCLEOTIDE SEQUENCE</scope>
    <source>
        <strain evidence="12">CL18-200174</strain>
    </source>
</reference>
<evidence type="ECO:0000256" key="2">
    <source>
        <dbReference type="ARBA" id="ARBA00006115"/>
    </source>
</evidence>
<evidence type="ECO:0000313" key="12">
    <source>
        <dbReference type="EMBL" id="HAU2397273.1"/>
    </source>
</evidence>